<dbReference type="PROSITE" id="PS50110">
    <property type="entry name" value="RESPONSE_REGULATORY"/>
    <property type="match status" value="1"/>
</dbReference>
<reference evidence="3" key="1">
    <citation type="submission" date="2018-06" db="EMBL/GenBank/DDBJ databases">
        <authorList>
            <person name="Zhirakovskaya E."/>
        </authorList>
    </citation>
    <scope>NUCLEOTIDE SEQUENCE</scope>
</reference>
<organism evidence="3">
    <name type="scientific">hydrothermal vent metagenome</name>
    <dbReference type="NCBI Taxonomy" id="652676"/>
    <lineage>
        <taxon>unclassified sequences</taxon>
        <taxon>metagenomes</taxon>
        <taxon>ecological metagenomes</taxon>
    </lineage>
</organism>
<dbReference type="EMBL" id="UOES01000390">
    <property type="protein sequence ID" value="VAW28366.1"/>
    <property type="molecule type" value="Genomic_DNA"/>
</dbReference>
<dbReference type="InterPro" id="IPR001789">
    <property type="entry name" value="Sig_transdc_resp-reg_receiver"/>
</dbReference>
<dbReference type="Pfam" id="PF01627">
    <property type="entry name" value="Hpt"/>
    <property type="match status" value="1"/>
</dbReference>
<protein>
    <submittedName>
        <fullName evidence="3">Uncharacterized protein</fullName>
    </submittedName>
</protein>
<feature type="domain" description="HPt" evidence="2">
    <location>
        <begin position="74"/>
        <end position="171"/>
    </location>
</feature>
<proteinExistence type="predicted"/>
<evidence type="ECO:0000259" key="2">
    <source>
        <dbReference type="PROSITE" id="PS50894"/>
    </source>
</evidence>
<dbReference type="PROSITE" id="PS50894">
    <property type="entry name" value="HPT"/>
    <property type="match status" value="1"/>
</dbReference>
<name>A0A3B0V8Q6_9ZZZZ</name>
<dbReference type="SUPFAM" id="SSF52172">
    <property type="entry name" value="CheY-like"/>
    <property type="match status" value="1"/>
</dbReference>
<evidence type="ECO:0000259" key="1">
    <source>
        <dbReference type="PROSITE" id="PS50110"/>
    </source>
</evidence>
<accession>A0A3B0V8Q6</accession>
<dbReference type="SUPFAM" id="SSF47226">
    <property type="entry name" value="Histidine-containing phosphotransfer domain, HPT domain"/>
    <property type="match status" value="1"/>
</dbReference>
<dbReference type="AlphaFoldDB" id="A0A3B0V8Q6"/>
<feature type="domain" description="Response regulatory" evidence="1">
    <location>
        <begin position="1"/>
        <end position="45"/>
    </location>
</feature>
<dbReference type="InterPro" id="IPR036641">
    <property type="entry name" value="HPT_dom_sf"/>
</dbReference>
<dbReference type="GO" id="GO:0000160">
    <property type="term" value="P:phosphorelay signal transduction system"/>
    <property type="evidence" value="ECO:0007669"/>
    <property type="project" value="InterPro"/>
</dbReference>
<sequence>MPKIIAMTAYAMKEDKDRFLKLGLDDYLAKPIRASALINKVLENSDNELNEEEIEASFSIINIEVIKQLKKYGGEEILNSVYDDFEEEANSQLKNCANYLANKNWDELKKIMHTLKGTAGTLGIDKVAQTTIKLEAYLKEDNNSAFDANFFQLIDNFEEFRHNFKKIIQNH</sequence>
<dbReference type="InterPro" id="IPR008207">
    <property type="entry name" value="Sig_transdc_His_kin_Hpt_dom"/>
</dbReference>
<dbReference type="InterPro" id="IPR011006">
    <property type="entry name" value="CheY-like_superfamily"/>
</dbReference>
<dbReference type="Gene3D" id="3.40.50.2300">
    <property type="match status" value="1"/>
</dbReference>
<dbReference type="Gene3D" id="1.20.120.160">
    <property type="entry name" value="HPT domain"/>
    <property type="match status" value="1"/>
</dbReference>
<gene>
    <name evidence="3" type="ORF">MNBD_BACTEROID06-548</name>
</gene>
<evidence type="ECO:0000313" key="3">
    <source>
        <dbReference type="EMBL" id="VAW28366.1"/>
    </source>
</evidence>